<evidence type="ECO:0000313" key="1">
    <source>
        <dbReference type="EMBL" id="KAK2956786.1"/>
    </source>
</evidence>
<proteinExistence type="predicted"/>
<sequence length="562" mass="64254">MPAHEIALPTITVSDWRLVLQDSISQEALQEGCLSLFDQIDTDLPLSQAEMSHAARFLEYATLHVEYRRYPHNKLLKPLLYEELCGQRNVTSALVKLVCHPSDTLQTIALSFLDAAVTNSFANKFYSAVAETELIPQLIKTLKPHEIPLNGKTIKFHRHITSILDHFFDCSSSKDHSLCLPSSILYSRPKPLLSQKFIPLFNSSLTYLRSLAAAPVCPPDPRSGFAVLSDMTLIDQIKLHDVFWSHNPGIQRFLTEIRSDIVKELTSILGFPSTKEAELCLRSDSSNLKKVELWLKGFEYLLGRVSEGTQFSDFGTLAVAFFLSLGPVSLRFIFDSDDKFDIKMCGRIVSSSKLDIKLLWTLFTPTQPQHAATVLTAFNRFMNHVTSLTVEKHIWSGWFPSFVNAVDPSKLPFTADYIPFHEQLIDMLNDHVSKIRQYEDPRKHESTDQLRSELDETYHAFYTHTKEYVVHLSLHPFALDEKNSDEILFFLRQWYLDDLEDSLNKPYRSEVRKAMDACALSTSSPPFILTSEGTTITHQANRLKPIKSHFFLRHKSFRLCHL</sequence>
<accession>A0ABQ9XZ87</accession>
<evidence type="ECO:0000313" key="2">
    <source>
        <dbReference type="Proteomes" id="UP001281761"/>
    </source>
</evidence>
<comment type="caution">
    <text evidence="1">The sequence shown here is derived from an EMBL/GenBank/DDBJ whole genome shotgun (WGS) entry which is preliminary data.</text>
</comment>
<reference evidence="1 2" key="1">
    <citation type="journal article" date="2022" name="bioRxiv">
        <title>Genomics of Preaxostyla Flagellates Illuminates Evolutionary Transitions and the Path Towards Mitochondrial Loss.</title>
        <authorList>
            <person name="Novak L.V.F."/>
            <person name="Treitli S.C."/>
            <person name="Pyrih J."/>
            <person name="Halakuc P."/>
            <person name="Pipaliya S.V."/>
            <person name="Vacek V."/>
            <person name="Brzon O."/>
            <person name="Soukal P."/>
            <person name="Eme L."/>
            <person name="Dacks J.B."/>
            <person name="Karnkowska A."/>
            <person name="Elias M."/>
            <person name="Hampl V."/>
        </authorList>
    </citation>
    <scope>NUCLEOTIDE SEQUENCE [LARGE SCALE GENOMIC DNA]</scope>
    <source>
        <strain evidence="1">NAU3</strain>
        <tissue evidence="1">Gut</tissue>
    </source>
</reference>
<protein>
    <submittedName>
        <fullName evidence="1">Uncharacterized protein</fullName>
    </submittedName>
</protein>
<gene>
    <name evidence="1" type="ORF">BLNAU_8239</name>
</gene>
<name>A0ABQ9XZ87_9EUKA</name>
<dbReference type="EMBL" id="JARBJD010000052">
    <property type="protein sequence ID" value="KAK2956786.1"/>
    <property type="molecule type" value="Genomic_DNA"/>
</dbReference>
<organism evidence="1 2">
    <name type="scientific">Blattamonas nauphoetae</name>
    <dbReference type="NCBI Taxonomy" id="2049346"/>
    <lineage>
        <taxon>Eukaryota</taxon>
        <taxon>Metamonada</taxon>
        <taxon>Preaxostyla</taxon>
        <taxon>Oxymonadida</taxon>
        <taxon>Blattamonas</taxon>
    </lineage>
</organism>
<dbReference type="Proteomes" id="UP001281761">
    <property type="component" value="Unassembled WGS sequence"/>
</dbReference>
<keyword evidence="2" id="KW-1185">Reference proteome</keyword>